<dbReference type="InterPro" id="IPR013087">
    <property type="entry name" value="Znf_C2H2_type"/>
</dbReference>
<proteinExistence type="predicted"/>
<dbReference type="EMBL" id="JAUEPN010000004">
    <property type="protein sequence ID" value="KAK3296442.1"/>
    <property type="molecule type" value="Genomic_DNA"/>
</dbReference>
<feature type="compositionally biased region" description="Polar residues" evidence="2">
    <location>
        <begin position="76"/>
        <end position="113"/>
    </location>
</feature>
<feature type="region of interest" description="Disordered" evidence="2">
    <location>
        <begin position="69"/>
        <end position="114"/>
    </location>
</feature>
<keyword evidence="1" id="KW-0479">Metal-binding</keyword>
<feature type="region of interest" description="Disordered" evidence="2">
    <location>
        <begin position="449"/>
        <end position="539"/>
    </location>
</feature>
<keyword evidence="1" id="KW-0863">Zinc-finger</keyword>
<name>A0AAE0HHQ3_9PEZI</name>
<feature type="region of interest" description="Disordered" evidence="2">
    <location>
        <begin position="680"/>
        <end position="776"/>
    </location>
</feature>
<feature type="region of interest" description="Disordered" evidence="2">
    <location>
        <begin position="1"/>
        <end position="51"/>
    </location>
</feature>
<accession>A0AAE0HHQ3</accession>
<dbReference type="PROSITE" id="PS50157">
    <property type="entry name" value="ZINC_FINGER_C2H2_2"/>
    <property type="match status" value="1"/>
</dbReference>
<evidence type="ECO:0000256" key="2">
    <source>
        <dbReference type="SAM" id="MobiDB-lite"/>
    </source>
</evidence>
<keyword evidence="5" id="KW-1185">Reference proteome</keyword>
<reference evidence="4" key="2">
    <citation type="submission" date="2023-06" db="EMBL/GenBank/DDBJ databases">
        <authorList>
            <consortium name="Lawrence Berkeley National Laboratory"/>
            <person name="Haridas S."/>
            <person name="Hensen N."/>
            <person name="Bonometti L."/>
            <person name="Westerberg I."/>
            <person name="Brannstrom I.O."/>
            <person name="Guillou S."/>
            <person name="Cros-Aarteil S."/>
            <person name="Calhoun S."/>
            <person name="Kuo A."/>
            <person name="Mondo S."/>
            <person name="Pangilinan J."/>
            <person name="Riley R."/>
            <person name="Labutti K."/>
            <person name="Andreopoulos B."/>
            <person name="Lipzen A."/>
            <person name="Chen C."/>
            <person name="Yanf M."/>
            <person name="Daum C."/>
            <person name="Ng V."/>
            <person name="Clum A."/>
            <person name="Steindorff A."/>
            <person name="Ohm R."/>
            <person name="Martin F."/>
            <person name="Silar P."/>
            <person name="Natvig D."/>
            <person name="Lalanne C."/>
            <person name="Gautier V."/>
            <person name="Ament-Velasquez S.L."/>
            <person name="Kruys A."/>
            <person name="Hutchinson M.I."/>
            <person name="Powell A.J."/>
            <person name="Barry K."/>
            <person name="Miller A.N."/>
            <person name="Grigoriev I.V."/>
            <person name="Debuchy R."/>
            <person name="Gladieux P."/>
            <person name="Thoren M.H."/>
            <person name="Johannesson H."/>
        </authorList>
    </citation>
    <scope>NUCLEOTIDE SEQUENCE</scope>
    <source>
        <strain evidence="4">CBS 168.71</strain>
    </source>
</reference>
<comment type="caution">
    <text evidence="4">The sequence shown here is derived from an EMBL/GenBank/DDBJ whole genome shotgun (WGS) entry which is preliminary data.</text>
</comment>
<dbReference type="Proteomes" id="UP001278766">
    <property type="component" value="Unassembled WGS sequence"/>
</dbReference>
<feature type="compositionally biased region" description="Polar residues" evidence="2">
    <location>
        <begin position="680"/>
        <end position="709"/>
    </location>
</feature>
<evidence type="ECO:0000313" key="4">
    <source>
        <dbReference type="EMBL" id="KAK3296442.1"/>
    </source>
</evidence>
<feature type="region of interest" description="Disordered" evidence="2">
    <location>
        <begin position="398"/>
        <end position="419"/>
    </location>
</feature>
<dbReference type="AlphaFoldDB" id="A0AAE0HHQ3"/>
<keyword evidence="1" id="KW-0862">Zinc</keyword>
<dbReference type="GO" id="GO:0008270">
    <property type="term" value="F:zinc ion binding"/>
    <property type="evidence" value="ECO:0007669"/>
    <property type="project" value="UniProtKB-KW"/>
</dbReference>
<feature type="compositionally biased region" description="Polar residues" evidence="2">
    <location>
        <begin position="716"/>
        <end position="729"/>
    </location>
</feature>
<evidence type="ECO:0000256" key="1">
    <source>
        <dbReference type="PROSITE-ProRule" id="PRU00042"/>
    </source>
</evidence>
<feature type="compositionally biased region" description="Basic and acidic residues" evidence="2">
    <location>
        <begin position="515"/>
        <end position="532"/>
    </location>
</feature>
<sequence length="929" mass="102205">MAASRSGFHGDSLQARCMPQNTPDAPQGPTIPSPRLYSGRHFPSIQPGRPSQLANEWALDAAAQSTYRHAELRSKTAGNSTSPQYPQFTSQSAEWGSTSSLHDSEQSPMTLYRTSHGRFPTGNPVHVSEPFPWSPVEVAEQTPFSVSNCTEEPVSASGWAETGRTPKHQSVEPRHSTKQRYYRSCLAQPRKPSWRLTPSGRTAFQSFNCEIDGCHTPFNNSCSLKAHLELHEQSHRAQPGTPFRPPASVFSINSTDSGYVSLLDVAPLSFSPQSLNTPTSVFLWDGILVEYCDVPYARAQLECDEDASSSNTWVVNGLKDEISFEEGHVPITTDKVPVHRQLSLWEEAENEWERFLVTGQEVRAQVPTINEAPGTTPLGDRVAACYGNVADCGKETVLTDDEDMDADGHSRAPTPWPERWYEGGSELGLQQFAAEVIANCLSHPGDAEAIDDEFGTGQCPTDNDDGHHRQECTGATTTGASSTTGQTTHAGRQPSGGHSTKRQRSNDDGDSEEDPPPKRRDARGPPDNDTGARKFYACPYQKRKPRESPLCGMPHGSKRDFGWDSVSRVKQHLLESHGLDHHCGNCWKAYKKVQDAQGCHETRSCLQRTSPPKHWLSKSQIAHLKAERVASQSDEAWYRIADVLFDKEQDYNPESFRAEHTPFYSSADHLKLLSREQSCYRSPDNTWTPESDSTNPPGLTPMSGNQNVSPAVEGLSAQSMDPSPHQQISGCCDQPGPGGASPRPKEVSEPGMDPDPYRCENPANGHAAPQTPGYFLPEPLVQASTAQHFGAEDMEQFFDLGSAATDLNPPPLPDPFPATPVPAAAACDSLYQFTGTAEVGQLSLACSCGPAQKCICRLKKRVADLRNENESLWAEKEAMRKALVGLRQTLEHQDELLQVMEEKGMLSGEAMGKLYEYQNRMRAVVMEHR</sequence>
<feature type="region of interest" description="Disordered" evidence="2">
    <location>
        <begin position="156"/>
        <end position="178"/>
    </location>
</feature>
<dbReference type="PROSITE" id="PS00028">
    <property type="entry name" value="ZINC_FINGER_C2H2_1"/>
    <property type="match status" value="1"/>
</dbReference>
<reference evidence="4" key="1">
    <citation type="journal article" date="2023" name="Mol. Phylogenet. Evol.">
        <title>Genome-scale phylogeny and comparative genomics of the fungal order Sordariales.</title>
        <authorList>
            <person name="Hensen N."/>
            <person name="Bonometti L."/>
            <person name="Westerberg I."/>
            <person name="Brannstrom I.O."/>
            <person name="Guillou S."/>
            <person name="Cros-Aarteil S."/>
            <person name="Calhoun S."/>
            <person name="Haridas S."/>
            <person name="Kuo A."/>
            <person name="Mondo S."/>
            <person name="Pangilinan J."/>
            <person name="Riley R."/>
            <person name="LaButti K."/>
            <person name="Andreopoulos B."/>
            <person name="Lipzen A."/>
            <person name="Chen C."/>
            <person name="Yan M."/>
            <person name="Daum C."/>
            <person name="Ng V."/>
            <person name="Clum A."/>
            <person name="Steindorff A."/>
            <person name="Ohm R.A."/>
            <person name="Martin F."/>
            <person name="Silar P."/>
            <person name="Natvig D.O."/>
            <person name="Lalanne C."/>
            <person name="Gautier V."/>
            <person name="Ament-Velasquez S.L."/>
            <person name="Kruys A."/>
            <person name="Hutchinson M.I."/>
            <person name="Powell A.J."/>
            <person name="Barry K."/>
            <person name="Miller A.N."/>
            <person name="Grigoriev I.V."/>
            <person name="Debuchy R."/>
            <person name="Gladieux P."/>
            <person name="Hiltunen Thoren M."/>
            <person name="Johannesson H."/>
        </authorList>
    </citation>
    <scope>NUCLEOTIDE SEQUENCE</scope>
    <source>
        <strain evidence="4">CBS 168.71</strain>
    </source>
</reference>
<evidence type="ECO:0000313" key="5">
    <source>
        <dbReference type="Proteomes" id="UP001278766"/>
    </source>
</evidence>
<protein>
    <recommendedName>
        <fullName evidence="3">C2H2-type domain-containing protein</fullName>
    </recommendedName>
</protein>
<dbReference type="RefSeq" id="XP_062659956.1">
    <property type="nucleotide sequence ID" value="XM_062803937.1"/>
</dbReference>
<dbReference type="GeneID" id="87840885"/>
<feature type="compositionally biased region" description="Low complexity" evidence="2">
    <location>
        <begin position="473"/>
        <end position="491"/>
    </location>
</feature>
<evidence type="ECO:0000259" key="3">
    <source>
        <dbReference type="PROSITE" id="PS50157"/>
    </source>
</evidence>
<feature type="domain" description="C2H2-type" evidence="3">
    <location>
        <begin position="207"/>
        <end position="236"/>
    </location>
</feature>
<organism evidence="4 5">
    <name type="scientific">Chaetomium fimeti</name>
    <dbReference type="NCBI Taxonomy" id="1854472"/>
    <lineage>
        <taxon>Eukaryota</taxon>
        <taxon>Fungi</taxon>
        <taxon>Dikarya</taxon>
        <taxon>Ascomycota</taxon>
        <taxon>Pezizomycotina</taxon>
        <taxon>Sordariomycetes</taxon>
        <taxon>Sordariomycetidae</taxon>
        <taxon>Sordariales</taxon>
        <taxon>Chaetomiaceae</taxon>
        <taxon>Chaetomium</taxon>
    </lineage>
</organism>
<gene>
    <name evidence="4" type="ORF">B0H64DRAFT_398269</name>
</gene>